<name>A0AAP6BRE3_STRAP</name>
<dbReference type="AlphaFoldDB" id="A0AAP6BRE3"/>
<organism evidence="1">
    <name type="scientific">Streptococcus anginosus</name>
    <dbReference type="NCBI Taxonomy" id="1328"/>
    <lineage>
        <taxon>Bacteria</taxon>
        <taxon>Bacillati</taxon>
        <taxon>Bacillota</taxon>
        <taxon>Bacilli</taxon>
        <taxon>Lactobacillales</taxon>
        <taxon>Streptococcaceae</taxon>
        <taxon>Streptococcus</taxon>
        <taxon>Streptococcus anginosus group</taxon>
    </lineage>
</organism>
<accession>A0AAP6BRE3</accession>
<dbReference type="EMBL" id="JAWWVP010000006">
    <property type="protein sequence ID" value="MDX5040599.1"/>
    <property type="molecule type" value="Genomic_DNA"/>
</dbReference>
<evidence type="ECO:0000313" key="1">
    <source>
        <dbReference type="EMBL" id="MDX5040599.1"/>
    </source>
</evidence>
<gene>
    <name evidence="1" type="ORF">SFH28_06995</name>
</gene>
<dbReference type="RefSeq" id="WP_148131488.1">
    <property type="nucleotide sequence ID" value="NZ_JAWWVP020000001.1"/>
</dbReference>
<comment type="caution">
    <text evidence="1">The sequence shown here is derived from an EMBL/GenBank/DDBJ whole genome shotgun (WGS) entry which is preliminary data.</text>
</comment>
<sequence length="122" mass="14221">MATGWFGYRAAKSGNLNKSQFRQISSEMSDMKKSIEHIKRTGDDNNQKIDDANDKLELHTESHLGVMYRRLEIDIKHALECGYTSGEEFSIITRMYKNYRNLGGNGYITRLYQEYQTLKIKD</sequence>
<reference evidence="1" key="1">
    <citation type="submission" date="2023-11" db="EMBL/GenBank/DDBJ databases">
        <title>Streptococcus anginosus urogential strains.</title>
        <authorList>
            <person name="Appleberry H."/>
            <person name="Garcia-Israel J."/>
            <person name="Wolfe A."/>
            <person name="Putonti C."/>
        </authorList>
    </citation>
    <scope>NUCLEOTIDE SEQUENCE</scope>
    <source>
        <strain evidence="1">UMB1758</strain>
    </source>
</reference>
<proteinExistence type="predicted"/>
<protein>
    <submittedName>
        <fullName evidence="1">Uncharacterized protein</fullName>
    </submittedName>
</protein>